<keyword evidence="2" id="KW-0812">Transmembrane</keyword>
<name>A0AAW1RQ57_9CHLO</name>
<reference evidence="3 4" key="1">
    <citation type="journal article" date="2024" name="Nat. Commun.">
        <title>Phylogenomics reveals the evolutionary origins of lichenization in chlorophyte algae.</title>
        <authorList>
            <person name="Puginier C."/>
            <person name="Libourel C."/>
            <person name="Otte J."/>
            <person name="Skaloud P."/>
            <person name="Haon M."/>
            <person name="Grisel S."/>
            <person name="Petersen M."/>
            <person name="Berrin J.G."/>
            <person name="Delaux P.M."/>
            <person name="Dal Grande F."/>
            <person name="Keller J."/>
        </authorList>
    </citation>
    <scope>NUCLEOTIDE SEQUENCE [LARGE SCALE GENOMIC DNA]</scope>
    <source>
        <strain evidence="3 4">SAG 2145</strain>
    </source>
</reference>
<dbReference type="AlphaFoldDB" id="A0AAW1RQ57"/>
<organism evidence="3 4">
    <name type="scientific">Apatococcus lobatus</name>
    <dbReference type="NCBI Taxonomy" id="904363"/>
    <lineage>
        <taxon>Eukaryota</taxon>
        <taxon>Viridiplantae</taxon>
        <taxon>Chlorophyta</taxon>
        <taxon>core chlorophytes</taxon>
        <taxon>Trebouxiophyceae</taxon>
        <taxon>Chlorellales</taxon>
        <taxon>Chlorellaceae</taxon>
        <taxon>Apatococcus</taxon>
    </lineage>
</organism>
<feature type="transmembrane region" description="Helical" evidence="2">
    <location>
        <begin position="139"/>
        <end position="160"/>
    </location>
</feature>
<keyword evidence="4" id="KW-1185">Reference proteome</keyword>
<sequence length="296" mass="33441">MNHDHKIELVLACLSLAIFLLYHIWHYCLPCLHAKGHIRLCGRRYFNVDQFSSTAAQLWTHAFGEDHKQAQTAVHTLRNILMVCTLFATSTAYIGARAFPSVFLNDSYSEELFRLNRIDPFTGGFDGRRGLVHPQIKGGISFCVSLFVFLCFAQATRYYVHIGFMVKIMSGKYAGEDISYEGEVIALMQQAQLAFSLGLRGIIFLGLILAYFGGPLCLFLATVLVTFLMAWTDHQPVTPYKAVYAELDGLARQQSAPAPRDSMFVEIHADHEAGFRAQQQPQRAHVKDWSRVSQRK</sequence>
<keyword evidence="2" id="KW-1133">Transmembrane helix</keyword>
<accession>A0AAW1RQ57</accession>
<comment type="caution">
    <text evidence="3">The sequence shown here is derived from an EMBL/GenBank/DDBJ whole genome shotgun (WGS) entry which is preliminary data.</text>
</comment>
<dbReference type="Proteomes" id="UP001438707">
    <property type="component" value="Unassembled WGS sequence"/>
</dbReference>
<gene>
    <name evidence="3" type="ORF">WJX74_010589</name>
</gene>
<dbReference type="PANTHER" id="PTHR31168:SF1">
    <property type="entry name" value="DUF599 FAMILY PROTEIN"/>
    <property type="match status" value="1"/>
</dbReference>
<evidence type="ECO:0000256" key="2">
    <source>
        <dbReference type="SAM" id="Phobius"/>
    </source>
</evidence>
<evidence type="ECO:0000256" key="1">
    <source>
        <dbReference type="SAM" id="MobiDB-lite"/>
    </source>
</evidence>
<keyword evidence="2" id="KW-0472">Membrane</keyword>
<feature type="transmembrane region" description="Helical" evidence="2">
    <location>
        <begin position="7"/>
        <end position="25"/>
    </location>
</feature>
<dbReference type="InterPro" id="IPR006747">
    <property type="entry name" value="DUF599"/>
</dbReference>
<protein>
    <submittedName>
        <fullName evidence="3">Uncharacterized protein</fullName>
    </submittedName>
</protein>
<feature type="transmembrane region" description="Helical" evidence="2">
    <location>
        <begin position="202"/>
        <end position="231"/>
    </location>
</feature>
<evidence type="ECO:0000313" key="3">
    <source>
        <dbReference type="EMBL" id="KAK9835902.1"/>
    </source>
</evidence>
<feature type="region of interest" description="Disordered" evidence="1">
    <location>
        <begin position="276"/>
        <end position="296"/>
    </location>
</feature>
<proteinExistence type="predicted"/>
<dbReference type="Pfam" id="PF04654">
    <property type="entry name" value="DUF599"/>
    <property type="match status" value="1"/>
</dbReference>
<dbReference type="EMBL" id="JALJOS010000008">
    <property type="protein sequence ID" value="KAK9835902.1"/>
    <property type="molecule type" value="Genomic_DNA"/>
</dbReference>
<evidence type="ECO:0000313" key="4">
    <source>
        <dbReference type="Proteomes" id="UP001438707"/>
    </source>
</evidence>
<dbReference type="PANTHER" id="PTHR31168">
    <property type="entry name" value="OS02G0292800 PROTEIN"/>
    <property type="match status" value="1"/>
</dbReference>